<sequence length="67" mass="7449">MTSQHSSLADFSTLRRGQQITLRHSSGDQFSGVLEDHADDSSVVWVRSDDGAGRRLFHREDGYSIGI</sequence>
<reference evidence="1 2" key="1">
    <citation type="journal article" date="2019" name="Int. J. Syst. Evol. Microbiol.">
        <title>The Global Catalogue of Microorganisms (GCM) 10K type strain sequencing project: providing services to taxonomists for standard genome sequencing and annotation.</title>
        <authorList>
            <consortium name="The Broad Institute Genomics Platform"/>
            <consortium name="The Broad Institute Genome Sequencing Center for Infectious Disease"/>
            <person name="Wu L."/>
            <person name="Ma J."/>
        </authorList>
    </citation>
    <scope>NUCLEOTIDE SEQUENCE [LARGE SCALE GENOMIC DNA]</scope>
    <source>
        <strain evidence="1 2">JCM 14917</strain>
    </source>
</reference>
<accession>A0ABN3ATA7</accession>
<dbReference type="Proteomes" id="UP001500974">
    <property type="component" value="Unassembled WGS sequence"/>
</dbReference>
<organism evidence="1 2">
    <name type="scientific">Arthrobacter parietis</name>
    <dbReference type="NCBI Taxonomy" id="271434"/>
    <lineage>
        <taxon>Bacteria</taxon>
        <taxon>Bacillati</taxon>
        <taxon>Actinomycetota</taxon>
        <taxon>Actinomycetes</taxon>
        <taxon>Micrococcales</taxon>
        <taxon>Micrococcaceae</taxon>
        <taxon>Arthrobacter</taxon>
    </lineage>
</organism>
<evidence type="ECO:0000313" key="1">
    <source>
        <dbReference type="EMBL" id="GAA2174273.1"/>
    </source>
</evidence>
<gene>
    <name evidence="1" type="ORF">GCM10009784_11910</name>
</gene>
<evidence type="ECO:0000313" key="2">
    <source>
        <dbReference type="Proteomes" id="UP001500974"/>
    </source>
</evidence>
<comment type="caution">
    <text evidence="1">The sequence shown here is derived from an EMBL/GenBank/DDBJ whole genome shotgun (WGS) entry which is preliminary data.</text>
</comment>
<name>A0ABN3ATA7_9MICC</name>
<dbReference type="EMBL" id="BAAAON010000001">
    <property type="protein sequence ID" value="GAA2174273.1"/>
    <property type="molecule type" value="Genomic_DNA"/>
</dbReference>
<keyword evidence="2" id="KW-1185">Reference proteome</keyword>
<evidence type="ECO:0008006" key="3">
    <source>
        <dbReference type="Google" id="ProtNLM"/>
    </source>
</evidence>
<proteinExistence type="predicted"/>
<dbReference type="RefSeq" id="WP_277358101.1">
    <property type="nucleotide sequence ID" value="NZ_BAAAON010000001.1"/>
</dbReference>
<protein>
    <recommendedName>
        <fullName evidence="3">DUF1918 domain-containing protein</fullName>
    </recommendedName>
</protein>